<feature type="region of interest" description="Disordered" evidence="13">
    <location>
        <begin position="838"/>
        <end position="1016"/>
    </location>
</feature>
<evidence type="ECO:0000256" key="5">
    <source>
        <dbReference type="ARBA" id="ARBA00022729"/>
    </source>
</evidence>
<dbReference type="GO" id="GO:0000272">
    <property type="term" value="P:polysaccharide catabolic process"/>
    <property type="evidence" value="ECO:0007669"/>
    <property type="project" value="UniProtKB-KW"/>
</dbReference>
<dbReference type="PROSITE" id="PS50940">
    <property type="entry name" value="CHIT_BIND_II"/>
    <property type="match status" value="2"/>
</dbReference>
<feature type="compositionally biased region" description="Low complexity" evidence="13">
    <location>
        <begin position="1096"/>
        <end position="1140"/>
    </location>
</feature>
<evidence type="ECO:0000256" key="7">
    <source>
        <dbReference type="ARBA" id="ARBA00023024"/>
    </source>
</evidence>
<feature type="compositionally biased region" description="Polar residues" evidence="13">
    <location>
        <begin position="1000"/>
        <end position="1016"/>
    </location>
</feature>
<feature type="compositionally biased region" description="Basic and acidic residues" evidence="13">
    <location>
        <begin position="409"/>
        <end position="431"/>
    </location>
</feature>
<feature type="compositionally biased region" description="Basic residues" evidence="13">
    <location>
        <begin position="482"/>
        <end position="502"/>
    </location>
</feature>
<feature type="domain" description="GH18" evidence="16">
    <location>
        <begin position="28"/>
        <end position="387"/>
    </location>
</feature>
<keyword evidence="9" id="KW-0119">Carbohydrate metabolism</keyword>
<dbReference type="GO" id="GO:0008843">
    <property type="term" value="F:endochitinase activity"/>
    <property type="evidence" value="ECO:0007669"/>
    <property type="project" value="UniProtKB-EC"/>
</dbReference>
<feature type="region of interest" description="Disordered" evidence="13">
    <location>
        <begin position="1096"/>
        <end position="1145"/>
    </location>
</feature>
<dbReference type="FunFam" id="3.10.50.10:FF:000004">
    <property type="entry name" value="Chitinase 5"/>
    <property type="match status" value="1"/>
</dbReference>
<evidence type="ECO:0000256" key="4">
    <source>
        <dbReference type="ARBA" id="ARBA00022669"/>
    </source>
</evidence>
<feature type="region of interest" description="Disordered" evidence="13">
    <location>
        <begin position="621"/>
        <end position="661"/>
    </location>
</feature>
<feature type="compositionally biased region" description="Acidic residues" evidence="13">
    <location>
        <begin position="463"/>
        <end position="474"/>
    </location>
</feature>
<gene>
    <name evidence="17" type="ORF">PV328_008799</name>
</gene>
<evidence type="ECO:0000256" key="2">
    <source>
        <dbReference type="ARBA" id="ARBA00009121"/>
    </source>
</evidence>
<name>A0AA39FK68_9HYME</name>
<dbReference type="CDD" id="cd02872">
    <property type="entry name" value="GH18_chitolectin_chitotriosidase"/>
    <property type="match status" value="1"/>
</dbReference>
<keyword evidence="18" id="KW-1185">Reference proteome</keyword>
<dbReference type="Pfam" id="PF00704">
    <property type="entry name" value="Glyco_hydro_18"/>
    <property type="match status" value="1"/>
</dbReference>
<dbReference type="PROSITE" id="PS01095">
    <property type="entry name" value="GH18_1"/>
    <property type="match status" value="1"/>
</dbReference>
<evidence type="ECO:0000313" key="18">
    <source>
        <dbReference type="Proteomes" id="UP001168990"/>
    </source>
</evidence>
<dbReference type="FunFam" id="2.170.140.10:FF:000005">
    <property type="entry name" value="Acidic mammalian chitinase"/>
    <property type="match status" value="1"/>
</dbReference>
<dbReference type="Gene3D" id="2.170.140.10">
    <property type="entry name" value="Chitin binding domain"/>
    <property type="match status" value="2"/>
</dbReference>
<feature type="compositionally biased region" description="Basic residues" evidence="13">
    <location>
        <begin position="390"/>
        <end position="408"/>
    </location>
</feature>
<dbReference type="Gene3D" id="3.10.50.10">
    <property type="match status" value="1"/>
</dbReference>
<organism evidence="17 18">
    <name type="scientific">Microctonus aethiopoides</name>
    <dbReference type="NCBI Taxonomy" id="144406"/>
    <lineage>
        <taxon>Eukaryota</taxon>
        <taxon>Metazoa</taxon>
        <taxon>Ecdysozoa</taxon>
        <taxon>Arthropoda</taxon>
        <taxon>Hexapoda</taxon>
        <taxon>Insecta</taxon>
        <taxon>Pterygota</taxon>
        <taxon>Neoptera</taxon>
        <taxon>Endopterygota</taxon>
        <taxon>Hymenoptera</taxon>
        <taxon>Apocrita</taxon>
        <taxon>Ichneumonoidea</taxon>
        <taxon>Braconidae</taxon>
        <taxon>Euphorinae</taxon>
        <taxon>Microctonus</taxon>
    </lineage>
</organism>
<feature type="compositionally biased region" description="Low complexity" evidence="13">
    <location>
        <begin position="1588"/>
        <end position="1617"/>
    </location>
</feature>
<evidence type="ECO:0000256" key="13">
    <source>
        <dbReference type="SAM" id="MobiDB-lite"/>
    </source>
</evidence>
<dbReference type="SUPFAM" id="SSF51445">
    <property type="entry name" value="(Trans)glycosidases"/>
    <property type="match status" value="1"/>
</dbReference>
<keyword evidence="10 12" id="KW-0326">Glycosidase</keyword>
<comment type="similarity">
    <text evidence="2">Belongs to the glycosyl hydrolase 18 family. Chitinase class II subfamily.</text>
</comment>
<dbReference type="Pfam" id="PF01607">
    <property type="entry name" value="CBM_14"/>
    <property type="match status" value="2"/>
</dbReference>
<feature type="signal peptide" evidence="14">
    <location>
        <begin position="1"/>
        <end position="26"/>
    </location>
</feature>
<dbReference type="PANTHER" id="PTHR11177:SF399">
    <property type="entry name" value="CHITINASE 6, ISOFORM C"/>
    <property type="match status" value="1"/>
</dbReference>
<feature type="compositionally biased region" description="Low complexity" evidence="13">
    <location>
        <begin position="447"/>
        <end position="459"/>
    </location>
</feature>
<comment type="caution">
    <text evidence="17">The sequence shown here is derived from an EMBL/GenBank/DDBJ whole genome shotgun (WGS) entry which is preliminary data.</text>
</comment>
<keyword evidence="6 12" id="KW-0378">Hydrolase</keyword>
<keyword evidence="4" id="KW-0147">Chitin-binding</keyword>
<evidence type="ECO:0000259" key="16">
    <source>
        <dbReference type="PROSITE" id="PS51910"/>
    </source>
</evidence>
<dbReference type="Gene3D" id="3.20.20.80">
    <property type="entry name" value="Glycosidases"/>
    <property type="match status" value="1"/>
</dbReference>
<dbReference type="SMART" id="SM00636">
    <property type="entry name" value="Glyco_18"/>
    <property type="match status" value="1"/>
</dbReference>
<comment type="catalytic activity">
    <reaction evidence="1">
        <text>Random endo-hydrolysis of N-acetyl-beta-D-glucosaminide (1-&gt;4)-beta-linkages in chitin and chitodextrins.</text>
        <dbReference type="EC" id="3.2.1.14"/>
    </reaction>
</comment>
<evidence type="ECO:0000256" key="14">
    <source>
        <dbReference type="SAM" id="SignalP"/>
    </source>
</evidence>
<dbReference type="InterPro" id="IPR017853">
    <property type="entry name" value="GH"/>
</dbReference>
<reference evidence="17" key="2">
    <citation type="submission" date="2023-03" db="EMBL/GenBank/DDBJ databases">
        <authorList>
            <person name="Inwood S.N."/>
            <person name="Skelly J.G."/>
            <person name="Guhlin J."/>
            <person name="Harrop T.W.R."/>
            <person name="Goldson S.G."/>
            <person name="Dearden P.K."/>
        </authorList>
    </citation>
    <scope>NUCLEOTIDE SEQUENCE</scope>
    <source>
        <strain evidence="17">Irish</strain>
        <tissue evidence="17">Whole body</tissue>
    </source>
</reference>
<evidence type="ECO:0000256" key="11">
    <source>
        <dbReference type="ARBA" id="ARBA00023326"/>
    </source>
</evidence>
<evidence type="ECO:0000313" key="17">
    <source>
        <dbReference type="EMBL" id="KAK0171033.1"/>
    </source>
</evidence>
<keyword evidence="8" id="KW-1015">Disulfide bond</keyword>
<dbReference type="InterPro" id="IPR011583">
    <property type="entry name" value="Chitinase_II/V-like_cat"/>
</dbReference>
<evidence type="ECO:0000256" key="9">
    <source>
        <dbReference type="ARBA" id="ARBA00023277"/>
    </source>
</evidence>
<protein>
    <recommendedName>
        <fullName evidence="3">chitinase</fullName>
        <ecNumber evidence="3">3.2.1.14</ecNumber>
    </recommendedName>
</protein>
<evidence type="ECO:0000256" key="3">
    <source>
        <dbReference type="ARBA" id="ARBA00012729"/>
    </source>
</evidence>
<evidence type="ECO:0000256" key="8">
    <source>
        <dbReference type="ARBA" id="ARBA00023157"/>
    </source>
</evidence>
<feature type="region of interest" description="Disordered" evidence="13">
    <location>
        <begin position="386"/>
        <end position="544"/>
    </location>
</feature>
<feature type="chain" id="PRO_5041248855" description="chitinase" evidence="14">
    <location>
        <begin position="27"/>
        <end position="2535"/>
    </location>
</feature>
<dbReference type="SUPFAM" id="SSF57625">
    <property type="entry name" value="Invertebrate chitin-binding proteins"/>
    <property type="match status" value="2"/>
</dbReference>
<dbReference type="SUPFAM" id="SSF54556">
    <property type="entry name" value="Chitinase insertion domain"/>
    <property type="match status" value="1"/>
</dbReference>
<dbReference type="InterPro" id="IPR029070">
    <property type="entry name" value="Chitinase_insertion_sf"/>
</dbReference>
<feature type="region of interest" description="Disordered" evidence="13">
    <location>
        <begin position="1581"/>
        <end position="1617"/>
    </location>
</feature>
<feature type="domain" description="Chitin-binding type-2" evidence="15">
    <location>
        <begin position="2472"/>
        <end position="2531"/>
    </location>
</feature>
<feature type="compositionally biased region" description="Acidic residues" evidence="13">
    <location>
        <begin position="877"/>
        <end position="906"/>
    </location>
</feature>
<feature type="domain" description="Chitin-binding type-2" evidence="15">
    <location>
        <begin position="539"/>
        <end position="600"/>
    </location>
</feature>
<keyword evidence="7" id="KW-0146">Chitin degradation</keyword>
<dbReference type="EMBL" id="JAQQBS010000003">
    <property type="protein sequence ID" value="KAK0171033.1"/>
    <property type="molecule type" value="Genomic_DNA"/>
</dbReference>
<proteinExistence type="inferred from homology"/>
<dbReference type="InterPro" id="IPR036508">
    <property type="entry name" value="Chitin-bd_dom_sf"/>
</dbReference>
<feature type="compositionally biased region" description="Acidic residues" evidence="13">
    <location>
        <begin position="637"/>
        <end position="661"/>
    </location>
</feature>
<dbReference type="InterPro" id="IPR001579">
    <property type="entry name" value="Glyco_hydro_18_chit_AS"/>
</dbReference>
<dbReference type="GO" id="GO:0006032">
    <property type="term" value="P:chitin catabolic process"/>
    <property type="evidence" value="ECO:0007669"/>
    <property type="project" value="UniProtKB-KW"/>
</dbReference>
<feature type="compositionally biased region" description="Polar residues" evidence="13">
    <location>
        <begin position="970"/>
        <end position="990"/>
    </location>
</feature>
<dbReference type="EC" id="3.2.1.14" evidence="3"/>
<dbReference type="InterPro" id="IPR001223">
    <property type="entry name" value="Glyco_hydro18_cat"/>
</dbReference>
<evidence type="ECO:0000256" key="6">
    <source>
        <dbReference type="ARBA" id="ARBA00022801"/>
    </source>
</evidence>
<feature type="region of interest" description="Disordered" evidence="13">
    <location>
        <begin position="1236"/>
        <end position="1286"/>
    </location>
</feature>
<dbReference type="GO" id="GO:0005576">
    <property type="term" value="C:extracellular region"/>
    <property type="evidence" value="ECO:0007669"/>
    <property type="project" value="InterPro"/>
</dbReference>
<dbReference type="Proteomes" id="UP001168990">
    <property type="component" value="Unassembled WGS sequence"/>
</dbReference>
<evidence type="ECO:0000256" key="10">
    <source>
        <dbReference type="ARBA" id="ARBA00023295"/>
    </source>
</evidence>
<evidence type="ECO:0000256" key="12">
    <source>
        <dbReference type="RuleBase" id="RU000489"/>
    </source>
</evidence>
<evidence type="ECO:0000259" key="15">
    <source>
        <dbReference type="PROSITE" id="PS50940"/>
    </source>
</evidence>
<dbReference type="GO" id="GO:0008061">
    <property type="term" value="F:chitin binding"/>
    <property type="evidence" value="ECO:0007669"/>
    <property type="project" value="UniProtKB-KW"/>
</dbReference>
<feature type="compositionally biased region" description="Low complexity" evidence="13">
    <location>
        <begin position="1251"/>
        <end position="1261"/>
    </location>
</feature>
<dbReference type="InterPro" id="IPR050314">
    <property type="entry name" value="Glycosyl_Hydrlase_18"/>
</dbReference>
<reference evidence="17" key="1">
    <citation type="journal article" date="2023" name="bioRxiv">
        <title>Scaffold-level genome assemblies of two parasitoid biocontrol wasps reveal the parthenogenesis mechanism and an associated novel virus.</title>
        <authorList>
            <person name="Inwood S."/>
            <person name="Skelly J."/>
            <person name="Guhlin J."/>
            <person name="Harrop T."/>
            <person name="Goldson S."/>
            <person name="Dearden P."/>
        </authorList>
    </citation>
    <scope>NUCLEOTIDE SEQUENCE</scope>
    <source>
        <strain evidence="17">Irish</strain>
        <tissue evidence="17">Whole body</tissue>
    </source>
</reference>
<keyword evidence="11" id="KW-0624">Polysaccharide degradation</keyword>
<dbReference type="InterPro" id="IPR002557">
    <property type="entry name" value="Chitin-bd_dom"/>
</dbReference>
<keyword evidence="5 14" id="KW-0732">Signal</keyword>
<evidence type="ECO:0000256" key="1">
    <source>
        <dbReference type="ARBA" id="ARBA00000822"/>
    </source>
</evidence>
<dbReference type="PANTHER" id="PTHR11177">
    <property type="entry name" value="CHITINASE"/>
    <property type="match status" value="1"/>
</dbReference>
<sequence length="2535" mass="285367">MDWVVRATSVFLCIVFLLVSNSNVYAEQRVVCYYTNWSVYRPGTAKFSPQNINPYLCTHLIYAFGGFTKDNTLKPFDKYQDIEKGGYAKFTGLKTYNKKLKTMLAIGGWNEGSTRFSPLVADPERREELVKNTIKFLRQNHFDGLDLDWEYPAFRDGGKPRDRDNYADFVQELRDEFERESSKTGRPRLLLSMAIPAGIEYLEKGYDLPRLNEYLDFFNLLSYDYHSAFEPAVNHHSPLYGLEEDNDHEVTPNKLILGIPTYGRSYTLFNDEATEIGAPADGPGEEGDATREKGYLAYYEICENIAKSDEWEVVQPNPKAMGPYAVRGNQWVGYDDEEIVRVKAQYVNEKGLGGIMFWSIDNDDFRGKCHDRPYPLIEAAKEAMLAGNNRKSRPSQKPKLISNRKKTRLQSDNHRSEDDSTRRRLRTETNKRHPSSTTPSTRKRIPSSRTNSRSNSKSRVNAEENDEEHDENVETEGYSVKSRNKSRPRSRTNKISSRRKAQSTKSNDDNDDDLDDAVEYKEKSSTTPEPPTTPDPGSDFKCQDEGFFSHPRDCKKYFWCLDSGPSGLGIVANQFTCPSGLVFNKIADSCDYPRNVICPKTKTSSPVSTTKAPITTTRATFQHKTTKRTTTTAAPNSDEEYEYDDDESHNVEDEEDNEEDEVINKNTVRSTTAKALIYKTITRNRSTFSTTTTTTEIPTTVVSRSFKPNTHKVLDLEDEEDPRVIKELIDLIKKAGGLEHLEKQLNLQEKYSPVKTNDTKDEERVTPATISRSLYERVLNRQATRIGGLFGSSTTRTTTPKNHVTEKITINSRVNYQNGPGGAQFEGLDDVPEVRSLRRTNKPQYVTIERPKPVSTQPSFSDEEMDDDELPQRDGIEQDNTDVASSEEETISNPDNENDDENDDINDTSTKKAMPSYVNIRRTRPSTSASENDLGDKNELLGNTPPAIRSNEAIENQEENEKKSSTSNSRYTNTQRFRSTTVRSGESTNYAEDRLKDNTGDSPTISNDPSTPSNIQEIKTNPEITISPSFSSSTIQSTTKLTTELVNKSSSSPTLTTTARSAINASQTSINFEPIVTIIENFVTEIPQTTLSISTTPKITSTSSSKTTTTISQPRPFGFPRRGRPTTTTSSTTASPSSTTEQNRVKVSNIPTRNFVRVRTRTRATTESTTVKAHHRHDGDKIADDELNREKVVNRSNTIARRRGSSKYTTAAHRTSVDETSSNFISSRSTEPTVVVVTSDSFSKRRRGRPTTETIEQTTTESNKRRRRPISRSSTDPFTDSPIIRISPRNYKAEPVAKSGRSGFKNNSVNSQEEITNIKVIRISNHIDDTDNDSLNTVEATSSRNTNWKTSTIISDGTAIDYAESTTEITSENEIVSTPNVINSVFNSDMNNSIETTTMPTQITSTKAHEPARRKVLLRRRLLVPTTTTESTDEQTTFRPNRRRKVIRRLGPVSPNSIDDITDAPEITTTDIPFQSTMFEENSDVTTDDTMVETIAVDYTNSILATEPTTIDADTISTNDVTEQNTQPINNDIELEESTTMGYSQINYSPETDTIITTSVSSTTIDNKPISRFIRKKFIRKRPADPASTTPSSTTSTRRLGLTRFSTSSQSANSGSNNIRRKNVFIRRRPVYPAATTQQSVDETLEENSNFRNRDFINLANNTAVSREINEFWKKFITTSTSSPLILSLNHQGNIVIDDSSPQESSDKIGDIIANRHLQTYNREIGETQKIFKLPVSNKDKFSSGGTNTFWQRQISKTRSYPRPLIISTESSVTETLIPSKKFDFIADAALRRSQSSKTTVKSSLDDDYLLKYEQTSTTPQIKPQVTRLVTSVVESGTTERQIIRIKTKYSSLTSMTKFPVDSSMNINGQRKVLLDKNNIFADESRHVLLNEIHPLTEKTPEKSTLPIESEFLRRGRYFTTESSAQSSTIAIESVELKYFKELPTLKELINNNSVINLNIAESSSIKYSKGIHIPVRILNDLQNDEIRGDQFAVLQLPEDTVNSTIQRNILTIQLINHSNYENNTESSIDFENITEINLVNHTTEDFSSITNYETPSTQHIIRGFYVTKSLDESQSKPSTTSKPEDVTINTISENISTDSSESMDEVMSTFMTAIDFTTDDNYSGEHTTNEYLEDTSTLSPTTITNELNNNSESINEIEDFEDETLNYSTTDLTSSLLITAVPTISLSSSSPPPPPRERRPVKEIVVHRRPTTRHLTQSKRRRLIAVHRNKIVANTEVPRSGNWSRRIIRKRPITESINDQNIAESQPQQLVTLINSPAILHDVSNKSSAEDVNATVEINLFRSPSTLSRKPGNIARSDSRDRFKSSLRYPIVGNVRVSEPQYFNKTPGDTYDQSSRAQELLPVSIADPPTVTSTIETGNETPTRIRGIQRHKIEVKYDVYTEPPTIVRTTIEPLRRRQRPAQNEDKINIDITSPRSRRPAIIDYDYYVDEEVRLSIKPELKDKIYITRTGGIRCLDQGSFAHPTSCKKFITCAPMVGGQVIATEYTCPAKLSFDPVGGICNWSAGLGCKESSDS</sequence>
<dbReference type="SMART" id="SM00494">
    <property type="entry name" value="ChtBD2"/>
    <property type="match status" value="2"/>
</dbReference>
<accession>A0AA39FK68</accession>
<dbReference type="PROSITE" id="PS51910">
    <property type="entry name" value="GH18_2"/>
    <property type="match status" value="1"/>
</dbReference>